<comment type="caution">
    <text evidence="2">The sequence shown here is derived from an EMBL/GenBank/DDBJ whole genome shotgun (WGS) entry which is preliminary data.</text>
</comment>
<gene>
    <name evidence="2" type="ORF">E1261_22915</name>
</gene>
<dbReference type="InterPro" id="IPR007815">
    <property type="entry name" value="Emycin_Estase"/>
</dbReference>
<dbReference type="Gene3D" id="3.30.1870.10">
    <property type="entry name" value="EreA-like, domain 2"/>
    <property type="match status" value="1"/>
</dbReference>
<dbReference type="InterPro" id="IPR006311">
    <property type="entry name" value="TAT_signal"/>
</dbReference>
<dbReference type="CDD" id="cd14728">
    <property type="entry name" value="Ere-like"/>
    <property type="match status" value="1"/>
</dbReference>
<proteinExistence type="predicted"/>
<dbReference type="Gene3D" id="1.20.1440.30">
    <property type="entry name" value="Biosynthetic Protein domain"/>
    <property type="match status" value="1"/>
</dbReference>
<dbReference type="InterPro" id="IPR052036">
    <property type="entry name" value="Hydrolase/PRTase-associated"/>
</dbReference>
<dbReference type="EMBL" id="SMKA01000112">
    <property type="protein sequence ID" value="TDC26206.1"/>
    <property type="molecule type" value="Genomic_DNA"/>
</dbReference>
<dbReference type="Pfam" id="PF05139">
    <property type="entry name" value="Erythro_esteras"/>
    <property type="match status" value="1"/>
</dbReference>
<evidence type="ECO:0000313" key="2">
    <source>
        <dbReference type="EMBL" id="TDC26206.1"/>
    </source>
</evidence>
<evidence type="ECO:0000313" key="3">
    <source>
        <dbReference type="Proteomes" id="UP000295075"/>
    </source>
</evidence>
<dbReference type="AlphaFoldDB" id="A0A4R4PUT9"/>
<dbReference type="PANTHER" id="PTHR31299:SF0">
    <property type="entry name" value="ESTERASE, PUTATIVE (AFU_ORTHOLOGUE AFUA_1G05850)-RELATED"/>
    <property type="match status" value="1"/>
</dbReference>
<sequence>MDTRTITRRRMLAGSMGIAAGAAVGTTPAFAAVDPIDSWIRRNAVPVGDLSQLRRSIGGAQIVGLGEAVHGTAEMTRLKVRVVRFLVEELGFRAIAFEDDWSLGTELNEYVLTGRGDLRALVRQLSKETRTHEIAELFEYLRGYNSTHRDKVRFAGAEYFATKHLAYDAIDEYVGRRAPDRLAELRRSLDPIRPTMTDIGAYVQWYWREVPDKAPYIAKAQAVHDLIADLPHRPNDRDHAITAHHARQILSFYTAFSLPEAEIWGYRDARAAENVRWWHGFTRNKVIYWAANAHTMNAPHLQFVSPDAAFKNVGTALRDWYGDRYRSLGCTFDRGTAFGGVNLPPAAADWFEHRLGVAKLDQFTLDLRQQPQPPEVRAWLNRTARTRGIAVPGSYLTGDSPSTWYDAVLHTRVVSPTHAY</sequence>
<dbReference type="Proteomes" id="UP000295075">
    <property type="component" value="Unassembled WGS sequence"/>
</dbReference>
<keyword evidence="3" id="KW-1185">Reference proteome</keyword>
<dbReference type="RefSeq" id="WP_132409716.1">
    <property type="nucleotide sequence ID" value="NZ_SMKA01000112.1"/>
</dbReference>
<keyword evidence="1" id="KW-0732">Signal</keyword>
<protein>
    <submittedName>
        <fullName evidence="2">Erythromycin esterase family protein</fullName>
    </submittedName>
</protein>
<dbReference type="SUPFAM" id="SSF159501">
    <property type="entry name" value="EreA/ChaN-like"/>
    <property type="match status" value="1"/>
</dbReference>
<reference evidence="2 3" key="1">
    <citation type="submission" date="2019-03" db="EMBL/GenBank/DDBJ databases">
        <title>Draft genome sequences of novel Actinobacteria.</title>
        <authorList>
            <person name="Sahin N."/>
            <person name="Ay H."/>
            <person name="Saygin H."/>
        </authorList>
    </citation>
    <scope>NUCLEOTIDE SEQUENCE [LARGE SCALE GENOMIC DNA]</scope>
    <source>
        <strain evidence="2 3">JCM 30547</strain>
    </source>
</reference>
<accession>A0A4R4PUT9</accession>
<evidence type="ECO:0000256" key="1">
    <source>
        <dbReference type="SAM" id="SignalP"/>
    </source>
</evidence>
<feature type="signal peptide" evidence="1">
    <location>
        <begin position="1"/>
        <end position="31"/>
    </location>
</feature>
<dbReference type="GO" id="GO:0046677">
    <property type="term" value="P:response to antibiotic"/>
    <property type="evidence" value="ECO:0007669"/>
    <property type="project" value="InterPro"/>
</dbReference>
<feature type="chain" id="PRO_5020923568" evidence="1">
    <location>
        <begin position="32"/>
        <end position="420"/>
    </location>
</feature>
<dbReference type="PROSITE" id="PS51318">
    <property type="entry name" value="TAT"/>
    <property type="match status" value="1"/>
</dbReference>
<name>A0A4R4PUT9_9ACTN</name>
<dbReference type="OrthoDB" id="9810066at2"/>
<organism evidence="2 3">
    <name type="scientific">Kribbella albertanoniae</name>
    <dbReference type="NCBI Taxonomy" id="1266829"/>
    <lineage>
        <taxon>Bacteria</taxon>
        <taxon>Bacillati</taxon>
        <taxon>Actinomycetota</taxon>
        <taxon>Actinomycetes</taxon>
        <taxon>Propionibacteriales</taxon>
        <taxon>Kribbellaceae</taxon>
        <taxon>Kribbella</taxon>
    </lineage>
</organism>
<dbReference type="Gene3D" id="3.40.1660.10">
    <property type="entry name" value="EreA-like (biosynthetic domain)"/>
    <property type="match status" value="1"/>
</dbReference>
<dbReference type="PANTHER" id="PTHR31299">
    <property type="entry name" value="ESTERASE, PUTATIVE (AFU_ORTHOLOGUE AFUA_1G05850)-RELATED"/>
    <property type="match status" value="1"/>
</dbReference>